<dbReference type="InterPro" id="IPR011034">
    <property type="entry name" value="Formyl_transferase-like_C_sf"/>
</dbReference>
<dbReference type="InterPro" id="IPR002376">
    <property type="entry name" value="Formyl_transf_N"/>
</dbReference>
<comment type="caution">
    <text evidence="3">The sequence shown here is derived from an EMBL/GenBank/DDBJ whole genome shotgun (WGS) entry which is preliminary data.</text>
</comment>
<dbReference type="Proteomes" id="UP000766246">
    <property type="component" value="Unassembled WGS sequence"/>
</dbReference>
<feature type="domain" description="Formyl transferase N-terminal" evidence="1">
    <location>
        <begin position="40"/>
        <end position="154"/>
    </location>
</feature>
<dbReference type="SUPFAM" id="SSF53328">
    <property type="entry name" value="Formyltransferase"/>
    <property type="match status" value="1"/>
</dbReference>
<accession>A0A927U7S1</accession>
<dbReference type="GO" id="GO:0004479">
    <property type="term" value="F:methionyl-tRNA formyltransferase activity"/>
    <property type="evidence" value="ECO:0007669"/>
    <property type="project" value="TreeGrafter"/>
</dbReference>
<dbReference type="InterPro" id="IPR005793">
    <property type="entry name" value="Formyl_trans_C"/>
</dbReference>
<dbReference type="GO" id="GO:0005829">
    <property type="term" value="C:cytosol"/>
    <property type="evidence" value="ECO:0007669"/>
    <property type="project" value="TreeGrafter"/>
</dbReference>
<dbReference type="Pfam" id="PF00551">
    <property type="entry name" value="Formyl_trans_N"/>
    <property type="match status" value="1"/>
</dbReference>
<dbReference type="Pfam" id="PF02911">
    <property type="entry name" value="Formyl_trans_C"/>
    <property type="match status" value="1"/>
</dbReference>
<dbReference type="InterPro" id="IPR036477">
    <property type="entry name" value="Formyl_transf_N_sf"/>
</dbReference>
<sequence>MLKAGFVVAGIVTMEQSAINADFKSLVPLANEYNIPCICTKNVNDEETVGFIRKISPEVIYCFGWSRLIGKEILSIPKYGVVGFHPAALPCNKGRHPLIWALVLGLKETASTFFIMDEGADTGDIISQKPVAISDTDDAADLYAHVLDVAKEQVLEFTKAFAENNIQPKKQDPTAGNAWRKRGRMDGQIDWRMSAKAIYNLVRGLTHPYVGAHFMAGDAEIKVWKCQAIATEDYANIEPGKIIKVNSNTDYIIKAYDGLVHIVDSDPVDLNEGEYL</sequence>
<gene>
    <name evidence="3" type="ORF">E7272_02225</name>
</gene>
<name>A0A927U7S1_9FIRM</name>
<evidence type="ECO:0000313" key="4">
    <source>
        <dbReference type="Proteomes" id="UP000766246"/>
    </source>
</evidence>
<dbReference type="PANTHER" id="PTHR11138">
    <property type="entry name" value="METHIONYL-TRNA FORMYLTRANSFERASE"/>
    <property type="match status" value="1"/>
</dbReference>
<evidence type="ECO:0000259" key="1">
    <source>
        <dbReference type="Pfam" id="PF00551"/>
    </source>
</evidence>
<evidence type="ECO:0000313" key="3">
    <source>
        <dbReference type="EMBL" id="MBE5918637.1"/>
    </source>
</evidence>
<feature type="domain" description="Formyl transferase C-terminal" evidence="2">
    <location>
        <begin position="186"/>
        <end position="263"/>
    </location>
</feature>
<organism evidence="3 4">
    <name type="scientific">Pseudobutyrivibrio ruminis</name>
    <dbReference type="NCBI Taxonomy" id="46206"/>
    <lineage>
        <taxon>Bacteria</taxon>
        <taxon>Bacillati</taxon>
        <taxon>Bacillota</taxon>
        <taxon>Clostridia</taxon>
        <taxon>Lachnospirales</taxon>
        <taxon>Lachnospiraceae</taxon>
        <taxon>Pseudobutyrivibrio</taxon>
    </lineage>
</organism>
<dbReference type="SUPFAM" id="SSF50486">
    <property type="entry name" value="FMT C-terminal domain-like"/>
    <property type="match status" value="1"/>
</dbReference>
<reference evidence="3" key="1">
    <citation type="submission" date="2019-04" db="EMBL/GenBank/DDBJ databases">
        <title>Evolution of Biomass-Degrading Anaerobic Consortia Revealed by Metagenomics.</title>
        <authorList>
            <person name="Peng X."/>
        </authorList>
    </citation>
    <scope>NUCLEOTIDE SEQUENCE</scope>
    <source>
        <strain evidence="3">SIG311</strain>
    </source>
</reference>
<dbReference type="PANTHER" id="PTHR11138:SF5">
    <property type="entry name" value="METHIONYL-TRNA FORMYLTRANSFERASE, MITOCHONDRIAL"/>
    <property type="match status" value="1"/>
</dbReference>
<dbReference type="EMBL" id="SVER01000004">
    <property type="protein sequence ID" value="MBE5918637.1"/>
    <property type="molecule type" value="Genomic_DNA"/>
</dbReference>
<protein>
    <submittedName>
        <fullName evidence="3">Formyl transferase</fullName>
    </submittedName>
</protein>
<dbReference type="Gene3D" id="3.40.50.12230">
    <property type="match status" value="1"/>
</dbReference>
<evidence type="ECO:0000259" key="2">
    <source>
        <dbReference type="Pfam" id="PF02911"/>
    </source>
</evidence>
<keyword evidence="3" id="KW-0808">Transferase</keyword>
<dbReference type="AlphaFoldDB" id="A0A927U7S1"/>
<proteinExistence type="predicted"/>